<feature type="domain" description="Gfo/Idh/MocA-like oxidoreductase N-terminal" evidence="2">
    <location>
        <begin position="2"/>
        <end position="111"/>
    </location>
</feature>
<dbReference type="Pfam" id="PF01408">
    <property type="entry name" value="GFO_IDH_MocA"/>
    <property type="match status" value="1"/>
</dbReference>
<reference evidence="4 5" key="1">
    <citation type="submission" date="2019-06" db="EMBL/GenBank/DDBJ databases">
        <title>Draft genome of Streptomyces sedi sp. JCM16909.</title>
        <authorList>
            <person name="Klykleung N."/>
            <person name="Tanasupawat S."/>
            <person name="Kudo T."/>
            <person name="Yuki M."/>
            <person name="Ohkuma M."/>
        </authorList>
    </citation>
    <scope>NUCLEOTIDE SEQUENCE [LARGE SCALE GENOMIC DNA]</scope>
    <source>
        <strain evidence="4 5">JCM 16909</strain>
    </source>
</reference>
<dbReference type="Gene3D" id="3.30.360.10">
    <property type="entry name" value="Dihydrodipicolinate Reductase, domain 2"/>
    <property type="match status" value="1"/>
</dbReference>
<dbReference type="SUPFAM" id="SSF51735">
    <property type="entry name" value="NAD(P)-binding Rossmann-fold domains"/>
    <property type="match status" value="1"/>
</dbReference>
<dbReference type="OrthoDB" id="9800252at2"/>
<dbReference type="GO" id="GO:0000166">
    <property type="term" value="F:nucleotide binding"/>
    <property type="evidence" value="ECO:0007669"/>
    <property type="project" value="InterPro"/>
</dbReference>
<dbReference type="EMBL" id="VDGT01000011">
    <property type="protein sequence ID" value="TNM29194.1"/>
    <property type="molecule type" value="Genomic_DNA"/>
</dbReference>
<dbReference type="PANTHER" id="PTHR43708">
    <property type="entry name" value="CONSERVED EXPRESSED OXIDOREDUCTASE (EUROFUNG)"/>
    <property type="match status" value="1"/>
</dbReference>
<dbReference type="Gene3D" id="3.40.50.720">
    <property type="entry name" value="NAD(P)-binding Rossmann-like Domain"/>
    <property type="match status" value="1"/>
</dbReference>
<dbReference type="SUPFAM" id="SSF55347">
    <property type="entry name" value="Glyceraldehyde-3-phosphate dehydrogenase-like, C-terminal domain"/>
    <property type="match status" value="1"/>
</dbReference>
<evidence type="ECO:0000313" key="4">
    <source>
        <dbReference type="EMBL" id="TNM29194.1"/>
    </source>
</evidence>
<accession>A0A5C4UZW1</accession>
<dbReference type="AlphaFoldDB" id="A0A5C4UZW1"/>
<protein>
    <submittedName>
        <fullName evidence="4">Gfo/Idh/MocA family oxidoreductase</fullName>
    </submittedName>
</protein>
<dbReference type="InterPro" id="IPR000683">
    <property type="entry name" value="Gfo/Idh/MocA-like_OxRdtase_N"/>
</dbReference>
<dbReference type="Pfam" id="PF22725">
    <property type="entry name" value="GFO_IDH_MocA_C3"/>
    <property type="match status" value="1"/>
</dbReference>
<comment type="caution">
    <text evidence="4">The sequence shown here is derived from an EMBL/GenBank/DDBJ whole genome shotgun (WGS) entry which is preliminary data.</text>
</comment>
<dbReference type="InterPro" id="IPR036291">
    <property type="entry name" value="NAD(P)-bd_dom_sf"/>
</dbReference>
<evidence type="ECO:0000256" key="1">
    <source>
        <dbReference type="SAM" id="MobiDB-lite"/>
    </source>
</evidence>
<evidence type="ECO:0000259" key="3">
    <source>
        <dbReference type="Pfam" id="PF22725"/>
    </source>
</evidence>
<feature type="region of interest" description="Disordered" evidence="1">
    <location>
        <begin position="244"/>
        <end position="266"/>
    </location>
</feature>
<proteinExistence type="predicted"/>
<sequence length="348" mass="36629">MGRAWLRAVRDSDAVTLAGVVDLDADRATEALAATGHDERVPVGTALERVAAGCAPDAVIDVTVPEAHLPVTLRALALGLPVLGEKPLAPTLPEGLRLAAAAEAAGQLFMVSQSRRYHPELHALRASLPRLGRIGVASTEFFLAPRFGGFRDAMAQPLLVDMAIHAFDTARWLLDAEPVSVRCESFNPAWSWYAGDAAATATFEMTGGARYVYTGSWCSPGVETSWNGRWRLSGEHGGALWDGSGPARFETGPEAEAPEAPAAPGHGKGIAGALAEFVAALRTGRAPLGEVHQNLRTLAMVVAAVESAERDRRIAVDALLADALESALATASDLERPRLAAWNGRVPG</sequence>
<dbReference type="InterPro" id="IPR051317">
    <property type="entry name" value="Gfo/Idh/MocA_oxidoreduct"/>
</dbReference>
<feature type="compositionally biased region" description="Low complexity" evidence="1">
    <location>
        <begin position="254"/>
        <end position="264"/>
    </location>
</feature>
<dbReference type="PANTHER" id="PTHR43708:SF8">
    <property type="entry name" value="OXIDOREDUCTASE"/>
    <property type="match status" value="1"/>
</dbReference>
<evidence type="ECO:0000259" key="2">
    <source>
        <dbReference type="Pfam" id="PF01408"/>
    </source>
</evidence>
<feature type="domain" description="GFO/IDH/MocA-like oxidoreductase" evidence="3">
    <location>
        <begin position="155"/>
        <end position="238"/>
    </location>
</feature>
<organism evidence="4 5">
    <name type="scientific">Streptomyces sedi</name>
    <dbReference type="NCBI Taxonomy" id="555059"/>
    <lineage>
        <taxon>Bacteria</taxon>
        <taxon>Bacillati</taxon>
        <taxon>Actinomycetota</taxon>
        <taxon>Actinomycetes</taxon>
        <taxon>Kitasatosporales</taxon>
        <taxon>Streptomycetaceae</taxon>
        <taxon>Streptomyces</taxon>
    </lineage>
</organism>
<gene>
    <name evidence="4" type="ORF">FH715_16625</name>
</gene>
<evidence type="ECO:0000313" key="5">
    <source>
        <dbReference type="Proteomes" id="UP000311713"/>
    </source>
</evidence>
<keyword evidence="5" id="KW-1185">Reference proteome</keyword>
<dbReference type="Proteomes" id="UP000311713">
    <property type="component" value="Unassembled WGS sequence"/>
</dbReference>
<name>A0A5C4UZW1_9ACTN</name>
<dbReference type="InterPro" id="IPR055170">
    <property type="entry name" value="GFO_IDH_MocA-like_dom"/>
</dbReference>